<protein>
    <submittedName>
        <fullName evidence="1">Uncharacterized protein</fullName>
    </submittedName>
</protein>
<sequence>MASSTRYDKDIDALLNRLHSGCRYVDFEEGSNYRVRKGSGGDDALRRDICNRLRNASPPDETHADLGRGLANSYVGSLHSILKASPSNMDENVQLAIERGDRILRSLCRGSDVTSSDGGQWGIQLNYASAGCAFFERLRLSFVGHGSRDHLVGAFIWKQWQNWCVRCEELVMDADGVPTKVGGGGIHVLNACLQGYGRIHYRGKQPSTANAGAVVTGGIAWVYESLAHHSSRKYLMRTCVVNAFGDGYVDGLVDNLSPLFHSCILRARSATKKSRHAERQLILSQILKACSTQLYHAAAVDGVSNEKNVFLSSQIATMIQYLTSSLATYLTQSIHATFSKVSHDGHQQIDLFELGYEWLGGICDLIMCMLSAEVNGDAVDAVSTSIEQIIVVILPQFTSSLVATFEMAPIYSSLVSCINSIPQIKLLMMANPIVALRLGSLALNLQDDTEINLMIDIIFSVLRLVDTGGSSRSRVSFIGGFSTALGCIFRCRPACVGRATMMYELGHSLLKKVQCGTNEHNLKEECNGIHLMDLIVSSMDNQDFPAFLKIIIASISENWSPSIPIDRWQRRPHLLTDQCAGLLIGLSLLHMAVKCPESSMQTDHALAFIQTFLKIYPRLASRAIPSIVDAARSCLYSQSQMPQILFGALEFLTTPCVVFDPYGAQMVWAFLSSLSMEGVPSAVRSSVLRLLPGICSSNKRLTRRILDVIGLSMVAHDSIIRLSATAALADLAKFDLIRDVESIIGLVQNRLTDEDPAVLYYALEILRYFVVNEELEFDLVVRVLEKRLDIDLSKIETILGLNKLALEGLVRLLGQGGLDEKEDNDDDDKSGRVVGGPTVSPQTIKAVAILVELAILPQQSIKSAEQDVDKTFLAKVRIQNRIYSSLSGYSAEVLGLDPESIRSWDGTNLSLDDSTDVCPEIMRYLCLKDIVLNGINFGAKFCVKNDDSNDFDETKQEILWSATTIGKTLLHFEEDLYGSFYFRGGHSYGGASSEKLSKIHSERQSRTFKSVLSSLPDASKIQQIYEAETRSAAAVAVLYSIGANTTISLETEDILAQISVCIGDVSNESVDSFYHSLQVCSIIHSMNIVWKSIQGANDRIKEKLLNEVAVQMNEWAGNYGDCAYITMAALVLAVDDTAHCWVGAMNIQNTILNGQNNYIFESDDTKYLCLGMVAARLSRHSDARVTGLIDSIEQFLLDGGPQTSFGALFGLGIVNANLMTGNMDGTDPSTTWRKQQARRIMSTLLTTFNNCLAQENEAVLSLASAIKFGHEGNELFKLCSDLGSLYIQDGFFQKMRACLVSIGSSFPVLSSVSSDLLKCVLDIVDKLPWGSGKGFVLHVAYKTAIDSGALGTKDLLEAMLTTSNFIQKSSNGVGDALLSLASLCHISSDKVQRELDGVAKKFQEILQGNYANVSGDDRLLSIIAGCAAIGEVPGLTIFTPTIHTKLKKNFVANIAKTLEEIALNDAEELKYRDASTIGLGVLCAMSNSSCNGHKKVSGNTLETIQAKDGSLMQDILQEVEHAYTELCPETSNEHTNRVATTLKLRALLSTLETVALPGSFSRVIEQILNVSSINEVELKASSIKLLVSQLESRRRIGFDGRGFIDLSTRLAKMSQDDLKTCIGETSIVMKSLPDLIYQIPSSTGEEVVTSLWLICRNDLNSSSSESTIEFLGAMKKLLSVIIGDGKASPKKSISPALQRTLQKFINVEVFFNLCDDAVPLIHNGSCISNVWAAYVSCLQLIPSATFEEADILNCIINQANVFGMATRSALSNKATQKVEYWISLQDITDISQPDVRILLLSIVIIAAHMRNDTDMKESILALFEVMLVKGINTMSLYLLAAKVAFCWESREVHQLTFVDLPAQRVSKMSSFLVNGNLMFDAINLTSKHLVAIFDAFIHDLPSKLAVLCGIWKISDNVSNRASRILNASLSENGRCDSSNRRQDFVLSCLRDIVQLIEGGEI</sequence>
<evidence type="ECO:0000313" key="2">
    <source>
        <dbReference type="Proteomes" id="UP001530377"/>
    </source>
</evidence>
<organism evidence="1 2">
    <name type="scientific">Cyclostephanos tholiformis</name>
    <dbReference type="NCBI Taxonomy" id="382380"/>
    <lineage>
        <taxon>Eukaryota</taxon>
        <taxon>Sar</taxon>
        <taxon>Stramenopiles</taxon>
        <taxon>Ochrophyta</taxon>
        <taxon>Bacillariophyta</taxon>
        <taxon>Coscinodiscophyceae</taxon>
        <taxon>Thalassiosirophycidae</taxon>
        <taxon>Stephanodiscales</taxon>
        <taxon>Stephanodiscaceae</taxon>
        <taxon>Cyclostephanos</taxon>
    </lineage>
</organism>
<reference evidence="1 2" key="1">
    <citation type="submission" date="2024-10" db="EMBL/GenBank/DDBJ databases">
        <title>Updated reference genomes for cyclostephanoid diatoms.</title>
        <authorList>
            <person name="Roberts W.R."/>
            <person name="Alverson A.J."/>
        </authorList>
    </citation>
    <scope>NUCLEOTIDE SEQUENCE [LARGE SCALE GENOMIC DNA]</scope>
    <source>
        <strain evidence="1 2">AJA228-03</strain>
    </source>
</reference>
<keyword evidence="2" id="KW-1185">Reference proteome</keyword>
<proteinExistence type="predicted"/>
<evidence type="ECO:0000313" key="1">
    <source>
        <dbReference type="EMBL" id="KAL3810916.1"/>
    </source>
</evidence>
<name>A0ABD3RGK1_9STRA</name>
<accession>A0ABD3RGK1</accession>
<comment type="caution">
    <text evidence="1">The sequence shown here is derived from an EMBL/GenBank/DDBJ whole genome shotgun (WGS) entry which is preliminary data.</text>
</comment>
<dbReference type="SUPFAM" id="SSF48371">
    <property type="entry name" value="ARM repeat"/>
    <property type="match status" value="1"/>
</dbReference>
<dbReference type="Proteomes" id="UP001530377">
    <property type="component" value="Unassembled WGS sequence"/>
</dbReference>
<gene>
    <name evidence="1" type="ORF">ACHAXA_008766</name>
</gene>
<dbReference type="InterPro" id="IPR016024">
    <property type="entry name" value="ARM-type_fold"/>
</dbReference>
<dbReference type="EMBL" id="JALLPB020000292">
    <property type="protein sequence ID" value="KAL3810916.1"/>
    <property type="molecule type" value="Genomic_DNA"/>
</dbReference>